<evidence type="ECO:0000256" key="1">
    <source>
        <dbReference type="SAM" id="Phobius"/>
    </source>
</evidence>
<dbReference type="EMBL" id="FOSR01000005">
    <property type="protein sequence ID" value="SFK65684.1"/>
    <property type="molecule type" value="Genomic_DNA"/>
</dbReference>
<keyword evidence="3" id="KW-1185">Reference proteome</keyword>
<proteinExistence type="predicted"/>
<evidence type="ECO:0000313" key="2">
    <source>
        <dbReference type="EMBL" id="SFK65684.1"/>
    </source>
</evidence>
<feature type="transmembrane region" description="Helical" evidence="1">
    <location>
        <begin position="57"/>
        <end position="75"/>
    </location>
</feature>
<feature type="transmembrane region" description="Helical" evidence="1">
    <location>
        <begin position="144"/>
        <end position="164"/>
    </location>
</feature>
<dbReference type="Proteomes" id="UP000198725">
    <property type="component" value="Unassembled WGS sequence"/>
</dbReference>
<accession>A0A1I4BA58</accession>
<feature type="transmembrane region" description="Helical" evidence="1">
    <location>
        <begin position="32"/>
        <end position="51"/>
    </location>
</feature>
<dbReference type="AlphaFoldDB" id="A0A1I4BA58"/>
<keyword evidence="1" id="KW-0472">Membrane</keyword>
<evidence type="ECO:0000313" key="3">
    <source>
        <dbReference type="Proteomes" id="UP000198725"/>
    </source>
</evidence>
<feature type="transmembrane region" description="Helical" evidence="1">
    <location>
        <begin position="337"/>
        <end position="355"/>
    </location>
</feature>
<keyword evidence="1" id="KW-1133">Transmembrane helix</keyword>
<reference evidence="3" key="1">
    <citation type="submission" date="2016-10" db="EMBL/GenBank/DDBJ databases">
        <authorList>
            <person name="Varghese N."/>
            <person name="Submissions S."/>
        </authorList>
    </citation>
    <scope>NUCLEOTIDE SEQUENCE [LARGE SCALE GENOMIC DNA]</scope>
    <source>
        <strain evidence="3">MO64</strain>
    </source>
</reference>
<organism evidence="2 3">
    <name type="scientific">Rhodanobacter glycinis</name>
    <dbReference type="NCBI Taxonomy" id="582702"/>
    <lineage>
        <taxon>Bacteria</taxon>
        <taxon>Pseudomonadati</taxon>
        <taxon>Pseudomonadota</taxon>
        <taxon>Gammaproteobacteria</taxon>
        <taxon>Lysobacterales</taxon>
        <taxon>Rhodanobacteraceae</taxon>
        <taxon>Rhodanobacter</taxon>
    </lineage>
</organism>
<keyword evidence="1" id="KW-0812">Transmembrane</keyword>
<gene>
    <name evidence="2" type="ORF">SAMN05192579_10510</name>
</gene>
<sequence length="361" mass="39815">MNVAESYCDSLRAPVTIPASSGSDAAQIMQQLINLFLVIFGVIGIGIGLATWRDAPVVALLSLASGVAMVVLAYVSDRRREQRRDARKRAVIQRSVAEMSRRSWGAGESLQVRAGARPILAAVLVTVTGAGLLYVGLTETKLDAMPFIGIVALPLGLLLLARAVPSIGHPALELTALGFATPLNGRIAWCHVSGICLHTITGRGGTESYWIRFRVNSFARAAPRIHWTDRLFAAFHQGALAKGVVSVALPNAEHHPQAIYAAARQLWTEATGRNDTWNPLLPEAYNKALGRLGEISERMSGQTLRDPREVAQDQELFDRDMQFLQREQKRLLNRHRYAVAVMLMAMALLLVWPWIRTWLRF</sequence>
<feature type="transmembrane region" description="Helical" evidence="1">
    <location>
        <begin position="119"/>
        <end position="138"/>
    </location>
</feature>
<dbReference type="RefSeq" id="WP_139201707.1">
    <property type="nucleotide sequence ID" value="NZ_FOSR01000005.1"/>
</dbReference>
<name>A0A1I4BA58_9GAMM</name>
<protein>
    <submittedName>
        <fullName evidence="2">Uncharacterized protein</fullName>
    </submittedName>
</protein>